<dbReference type="Pfam" id="PF02779">
    <property type="entry name" value="Transket_pyr"/>
    <property type="match status" value="1"/>
</dbReference>
<dbReference type="OrthoDB" id="878at2759"/>
<keyword evidence="8" id="KW-1185">Reference proteome</keyword>
<dbReference type="InterPro" id="IPR033248">
    <property type="entry name" value="Transketolase_C"/>
</dbReference>
<keyword evidence="3" id="KW-0560">Oxidoreductase</keyword>
<dbReference type="GO" id="GO:0007584">
    <property type="term" value="P:response to nutrient"/>
    <property type="evidence" value="ECO:0007669"/>
    <property type="project" value="TreeGrafter"/>
</dbReference>
<dbReference type="PANTHER" id="PTHR42980">
    <property type="entry name" value="2-OXOISOVALERATE DEHYDROGENASE SUBUNIT BETA-RELATED"/>
    <property type="match status" value="1"/>
</dbReference>
<dbReference type="AlphaFoldDB" id="A0A0J7KRC2"/>
<dbReference type="GO" id="GO:0009083">
    <property type="term" value="P:branched-chain amino acid catabolic process"/>
    <property type="evidence" value="ECO:0007669"/>
    <property type="project" value="TreeGrafter"/>
</dbReference>
<dbReference type="InterPro" id="IPR005475">
    <property type="entry name" value="Transketolase-like_Pyr-bd"/>
</dbReference>
<evidence type="ECO:0000256" key="2">
    <source>
        <dbReference type="ARBA" id="ARBA00012277"/>
    </source>
</evidence>
<feature type="domain" description="Transketolase-like pyrimidine-binding" evidence="5">
    <location>
        <begin position="2"/>
        <end position="79"/>
    </location>
</feature>
<dbReference type="SUPFAM" id="SSF52518">
    <property type="entry name" value="Thiamin diphosphate-binding fold (THDP-binding)"/>
    <property type="match status" value="1"/>
</dbReference>
<accession>A0A0J7KRC2</accession>
<organism evidence="7 8">
    <name type="scientific">Lasius niger</name>
    <name type="common">Black garden ant</name>
    <dbReference type="NCBI Taxonomy" id="67767"/>
    <lineage>
        <taxon>Eukaryota</taxon>
        <taxon>Metazoa</taxon>
        <taxon>Ecdysozoa</taxon>
        <taxon>Arthropoda</taxon>
        <taxon>Hexapoda</taxon>
        <taxon>Insecta</taxon>
        <taxon>Pterygota</taxon>
        <taxon>Neoptera</taxon>
        <taxon>Endopterygota</taxon>
        <taxon>Hymenoptera</taxon>
        <taxon>Apocrita</taxon>
        <taxon>Aculeata</taxon>
        <taxon>Formicoidea</taxon>
        <taxon>Formicidae</taxon>
        <taxon>Formicinae</taxon>
        <taxon>Lasius</taxon>
        <taxon>Lasius</taxon>
    </lineage>
</organism>
<evidence type="ECO:0000313" key="7">
    <source>
        <dbReference type="EMBL" id="KMQ92846.1"/>
    </source>
</evidence>
<protein>
    <recommendedName>
        <fullName evidence="2">3-methyl-2-oxobutanoate dehydrogenase (2-methylpropanoyl-transferring)</fullName>
        <ecNumber evidence="2">1.2.4.4</ecNumber>
    </recommendedName>
</protein>
<comment type="cofactor">
    <cofactor evidence="1">
        <name>thiamine diphosphate</name>
        <dbReference type="ChEBI" id="CHEBI:58937"/>
    </cofactor>
</comment>
<name>A0A0J7KRC2_LASNI</name>
<dbReference type="InterPro" id="IPR009014">
    <property type="entry name" value="Transketo_C/PFOR_II"/>
</dbReference>
<feature type="domain" description="Transketolase C-terminal" evidence="6">
    <location>
        <begin position="95"/>
        <end position="150"/>
    </location>
</feature>
<evidence type="ECO:0000256" key="1">
    <source>
        <dbReference type="ARBA" id="ARBA00001964"/>
    </source>
</evidence>
<dbReference type="InterPro" id="IPR029061">
    <property type="entry name" value="THDP-binding"/>
</dbReference>
<dbReference type="STRING" id="67767.A0A0J7KRC2"/>
<sequence>MRYRSGSMFDCGKLTVRTPCGAVGHGGLYHSQSPEAYFAHTPGLKIVVPRGAMHAKGLLLSCIDEPDPCIIFEPKILYRTAVDEVPVAHYKIEIGKAEVVREGNAVTLVGWGTQVHVLLEVADLVQEKLNVSCEVIDLISILPWDAELVCKAECFLYLEAPVQRVTGWDCPFPHIFEPFYLPDKWRCFAAVRDVLKY</sequence>
<evidence type="ECO:0000313" key="8">
    <source>
        <dbReference type="Proteomes" id="UP000036403"/>
    </source>
</evidence>
<gene>
    <name evidence="7" type="ORF">RF55_7114</name>
</gene>
<evidence type="ECO:0000256" key="4">
    <source>
        <dbReference type="ARBA" id="ARBA00051764"/>
    </source>
</evidence>
<dbReference type="Gene3D" id="3.40.50.920">
    <property type="match status" value="2"/>
</dbReference>
<dbReference type="Proteomes" id="UP000036403">
    <property type="component" value="Unassembled WGS sequence"/>
</dbReference>
<dbReference type="EC" id="1.2.4.4" evidence="2"/>
<comment type="catalytic activity">
    <reaction evidence="4">
        <text>N(6)-[(R)-lipoyl]-L-lysyl-[protein] + 3-methyl-2-oxobutanoate + H(+) = N(6)-[(R)-S(8)-2-methylpropanoyldihydrolipoyl]-L-lysyl-[protein] + CO2</text>
        <dbReference type="Rhea" id="RHEA:13457"/>
        <dbReference type="Rhea" id="RHEA-COMP:10474"/>
        <dbReference type="Rhea" id="RHEA-COMP:10497"/>
        <dbReference type="ChEBI" id="CHEBI:11851"/>
        <dbReference type="ChEBI" id="CHEBI:15378"/>
        <dbReference type="ChEBI" id="CHEBI:16526"/>
        <dbReference type="ChEBI" id="CHEBI:83099"/>
        <dbReference type="ChEBI" id="CHEBI:83142"/>
        <dbReference type="EC" id="1.2.4.4"/>
    </reaction>
    <physiologicalReaction direction="left-to-right" evidence="4">
        <dbReference type="Rhea" id="RHEA:13458"/>
    </physiologicalReaction>
</comment>
<evidence type="ECO:0000256" key="3">
    <source>
        <dbReference type="ARBA" id="ARBA00023002"/>
    </source>
</evidence>
<reference evidence="7 8" key="1">
    <citation type="submission" date="2015-04" db="EMBL/GenBank/DDBJ databases">
        <title>Lasius niger genome sequencing.</title>
        <authorList>
            <person name="Konorov E.A."/>
            <person name="Nikitin M.A."/>
            <person name="Kirill M.V."/>
            <person name="Chang P."/>
        </authorList>
    </citation>
    <scope>NUCLEOTIDE SEQUENCE [LARGE SCALE GENOMIC DNA]</scope>
    <source>
        <tissue evidence="7">Whole</tissue>
    </source>
</reference>
<dbReference type="PaxDb" id="67767-A0A0J7KRC2"/>
<dbReference type="PANTHER" id="PTHR42980:SF1">
    <property type="entry name" value="2-OXOISOVALERATE DEHYDROGENASE SUBUNIT BETA, MITOCHONDRIAL"/>
    <property type="match status" value="1"/>
</dbReference>
<dbReference type="Pfam" id="PF02780">
    <property type="entry name" value="Transketolase_C"/>
    <property type="match status" value="1"/>
</dbReference>
<proteinExistence type="predicted"/>
<dbReference type="EMBL" id="LBMM01004063">
    <property type="protein sequence ID" value="KMQ92846.1"/>
    <property type="molecule type" value="Genomic_DNA"/>
</dbReference>
<dbReference type="Gene3D" id="3.40.50.970">
    <property type="match status" value="1"/>
</dbReference>
<evidence type="ECO:0000259" key="6">
    <source>
        <dbReference type="Pfam" id="PF02780"/>
    </source>
</evidence>
<comment type="caution">
    <text evidence="7">The sequence shown here is derived from an EMBL/GenBank/DDBJ whole genome shotgun (WGS) entry which is preliminary data.</text>
</comment>
<dbReference type="SUPFAM" id="SSF52922">
    <property type="entry name" value="TK C-terminal domain-like"/>
    <property type="match status" value="1"/>
</dbReference>
<evidence type="ECO:0000259" key="5">
    <source>
        <dbReference type="Pfam" id="PF02779"/>
    </source>
</evidence>
<dbReference type="GO" id="GO:0003863">
    <property type="term" value="F:branched-chain 2-oxo acid dehydrogenase activity"/>
    <property type="evidence" value="ECO:0007669"/>
    <property type="project" value="UniProtKB-EC"/>
</dbReference>